<feature type="transmembrane region" description="Helical" evidence="9">
    <location>
        <begin position="218"/>
        <end position="236"/>
    </location>
</feature>
<evidence type="ECO:0000256" key="9">
    <source>
        <dbReference type="SAM" id="Phobius"/>
    </source>
</evidence>
<dbReference type="PANTHER" id="PTHR32507">
    <property type="entry name" value="NA(+)/H(+) ANTIPORTER 1"/>
    <property type="match status" value="1"/>
</dbReference>
<feature type="domain" description="Cation/H+ exchanger transmembrane" evidence="10">
    <location>
        <begin position="15"/>
        <end position="390"/>
    </location>
</feature>
<keyword evidence="2" id="KW-0813">Transport</keyword>
<feature type="transmembrane region" description="Helical" evidence="9">
    <location>
        <begin position="6"/>
        <end position="25"/>
    </location>
</feature>
<comment type="caution">
    <text evidence="11">The sequence shown here is derived from an EMBL/GenBank/DDBJ whole genome shotgun (WGS) entry which is preliminary data.</text>
</comment>
<proteinExistence type="predicted"/>
<accession>A0A8J7P7B3</accession>
<evidence type="ECO:0000256" key="2">
    <source>
        <dbReference type="ARBA" id="ARBA00022448"/>
    </source>
</evidence>
<sequence length="417" mass="44507">MDSPIPIISVGLIIFLAHLFGAVFEKTRIPDVLPLVILGLLLGPVSGFVHKESFGDVGHVFTTVALVIILFDCGLDIDLQLLAKSLLKSVKLGVINFSLTVITTVILAHRLVGLTIPEGCILGSIVAACSPPVVVPMLAKLKVTEETRTTLILETTICEVLGIVSTLAFLNFAQNNSVNPTVVIGQIIASFVLAAIMGAVAGVAWAKVLKFVRGVENNIFCTPAFVCILFGTAELFGYSGPVAALVFGLVLGNVSEVKSLSKFTRLPGEALAVSHMEKTFFRALVFLLKSLFFVYVGISMRFSSASLLAASLLLTIWTMLVRLLVTRFTISKDLSTYDASIVSTMVPKGLAAAVLASMVMDSGLPAAGLIRELAFGVILFSIVLVAISTFLIEKGWLNGFYTYIFSKAPIKEETGES</sequence>
<dbReference type="GO" id="GO:0005886">
    <property type="term" value="C:plasma membrane"/>
    <property type="evidence" value="ECO:0007669"/>
    <property type="project" value="UniProtKB-SubCell"/>
</dbReference>
<feature type="transmembrane region" description="Helical" evidence="9">
    <location>
        <begin position="304"/>
        <end position="325"/>
    </location>
</feature>
<feature type="transmembrane region" description="Helical" evidence="9">
    <location>
        <begin position="57"/>
        <end position="77"/>
    </location>
</feature>
<keyword evidence="6 9" id="KW-1133">Transmembrane helix</keyword>
<dbReference type="InterPro" id="IPR038770">
    <property type="entry name" value="Na+/solute_symporter_sf"/>
</dbReference>
<keyword evidence="7" id="KW-0406">Ion transport</keyword>
<keyword evidence="4" id="KW-1003">Cell membrane</keyword>
<evidence type="ECO:0000256" key="4">
    <source>
        <dbReference type="ARBA" id="ARBA00022475"/>
    </source>
</evidence>
<evidence type="ECO:0000259" key="10">
    <source>
        <dbReference type="Pfam" id="PF00999"/>
    </source>
</evidence>
<dbReference type="InterPro" id="IPR006153">
    <property type="entry name" value="Cation/H_exchanger_TM"/>
</dbReference>
<feature type="transmembrane region" description="Helical" evidence="9">
    <location>
        <begin position="151"/>
        <end position="170"/>
    </location>
</feature>
<evidence type="ECO:0000256" key="6">
    <source>
        <dbReference type="ARBA" id="ARBA00022989"/>
    </source>
</evidence>
<keyword evidence="3" id="KW-0050">Antiport</keyword>
<protein>
    <submittedName>
        <fullName evidence="11">Cation:proton antiporter</fullName>
    </submittedName>
</protein>
<feature type="transmembrane region" description="Helical" evidence="9">
    <location>
        <begin position="89"/>
        <end position="109"/>
    </location>
</feature>
<evidence type="ECO:0000256" key="3">
    <source>
        <dbReference type="ARBA" id="ARBA00022449"/>
    </source>
</evidence>
<dbReference type="EMBL" id="JAFLCK010000006">
    <property type="protein sequence ID" value="MBN8659854.1"/>
    <property type="molecule type" value="Genomic_DNA"/>
</dbReference>
<feature type="transmembrane region" description="Helical" evidence="9">
    <location>
        <begin position="121"/>
        <end position="139"/>
    </location>
</feature>
<name>A0A8J7P7B3_9BACT</name>
<keyword evidence="5 9" id="KW-0812">Transmembrane</keyword>
<feature type="transmembrane region" description="Helical" evidence="9">
    <location>
        <begin position="337"/>
        <end position="360"/>
    </location>
</feature>
<dbReference type="GO" id="GO:1902600">
    <property type="term" value="P:proton transmembrane transport"/>
    <property type="evidence" value="ECO:0007669"/>
    <property type="project" value="InterPro"/>
</dbReference>
<evidence type="ECO:0000256" key="5">
    <source>
        <dbReference type="ARBA" id="ARBA00022692"/>
    </source>
</evidence>
<evidence type="ECO:0000256" key="1">
    <source>
        <dbReference type="ARBA" id="ARBA00004651"/>
    </source>
</evidence>
<dbReference type="AlphaFoldDB" id="A0A8J7P7B3"/>
<dbReference type="Pfam" id="PF00999">
    <property type="entry name" value="Na_H_Exchanger"/>
    <property type="match status" value="1"/>
</dbReference>
<gene>
    <name evidence="11" type="ORF">J0M35_05790</name>
</gene>
<dbReference type="GO" id="GO:0015297">
    <property type="term" value="F:antiporter activity"/>
    <property type="evidence" value="ECO:0007669"/>
    <property type="project" value="UniProtKB-KW"/>
</dbReference>
<organism evidence="11 12">
    <name type="scientific">Candidatus Obscuribacter phosphatis</name>
    <dbReference type="NCBI Taxonomy" id="1906157"/>
    <lineage>
        <taxon>Bacteria</taxon>
        <taxon>Bacillati</taxon>
        <taxon>Candidatus Melainabacteria</taxon>
        <taxon>Candidatus Obscuribacterales</taxon>
        <taxon>Candidatus Obscuribacteraceae</taxon>
        <taxon>Candidatus Obscuribacter</taxon>
    </lineage>
</organism>
<feature type="transmembrane region" description="Helical" evidence="9">
    <location>
        <begin position="32"/>
        <end position="51"/>
    </location>
</feature>
<evidence type="ECO:0000313" key="11">
    <source>
        <dbReference type="EMBL" id="MBN8659854.1"/>
    </source>
</evidence>
<feature type="transmembrane region" description="Helical" evidence="9">
    <location>
        <begin position="280"/>
        <end position="298"/>
    </location>
</feature>
<reference evidence="11" key="1">
    <citation type="submission" date="2021-02" db="EMBL/GenBank/DDBJ databases">
        <title>Genome-Resolved Metagenomics of a Microbial Community Performing Photosynthetic Biological Nutrient Removal.</title>
        <authorList>
            <person name="Mcdaniel E.A."/>
        </authorList>
    </citation>
    <scope>NUCLEOTIDE SEQUENCE</scope>
    <source>
        <strain evidence="11">UWPOB_OBS1</strain>
    </source>
</reference>
<keyword evidence="8 9" id="KW-0472">Membrane</keyword>
<evidence type="ECO:0000256" key="8">
    <source>
        <dbReference type="ARBA" id="ARBA00023136"/>
    </source>
</evidence>
<dbReference type="PANTHER" id="PTHR32507:SF0">
    <property type="entry name" value="NA(+)_H(+) ANTIPORTER 2-RELATED"/>
    <property type="match status" value="1"/>
</dbReference>
<dbReference type="Proteomes" id="UP000664277">
    <property type="component" value="Unassembled WGS sequence"/>
</dbReference>
<comment type="subcellular location">
    <subcellularLocation>
        <location evidence="1">Cell membrane</location>
        <topology evidence="1">Multi-pass membrane protein</topology>
    </subcellularLocation>
</comment>
<dbReference type="Gene3D" id="1.20.1530.20">
    <property type="match status" value="1"/>
</dbReference>
<feature type="transmembrane region" description="Helical" evidence="9">
    <location>
        <begin position="182"/>
        <end position="206"/>
    </location>
</feature>
<evidence type="ECO:0000256" key="7">
    <source>
        <dbReference type="ARBA" id="ARBA00023065"/>
    </source>
</evidence>
<feature type="transmembrane region" description="Helical" evidence="9">
    <location>
        <begin position="372"/>
        <end position="392"/>
    </location>
</feature>
<evidence type="ECO:0000313" key="12">
    <source>
        <dbReference type="Proteomes" id="UP000664277"/>
    </source>
</evidence>